<dbReference type="EMBL" id="ML987191">
    <property type="protein sequence ID" value="KAF2253046.1"/>
    <property type="molecule type" value="Genomic_DNA"/>
</dbReference>
<feature type="compositionally biased region" description="Low complexity" evidence="1">
    <location>
        <begin position="53"/>
        <end position="80"/>
    </location>
</feature>
<accession>A0A6A6IRN5</accession>
<reference evidence="2" key="1">
    <citation type="journal article" date="2020" name="Stud. Mycol.">
        <title>101 Dothideomycetes genomes: a test case for predicting lifestyles and emergence of pathogens.</title>
        <authorList>
            <person name="Haridas S."/>
            <person name="Albert R."/>
            <person name="Binder M."/>
            <person name="Bloem J."/>
            <person name="Labutti K."/>
            <person name="Salamov A."/>
            <person name="Andreopoulos B."/>
            <person name="Baker S."/>
            <person name="Barry K."/>
            <person name="Bills G."/>
            <person name="Bluhm B."/>
            <person name="Cannon C."/>
            <person name="Castanera R."/>
            <person name="Culley D."/>
            <person name="Daum C."/>
            <person name="Ezra D."/>
            <person name="Gonzalez J."/>
            <person name="Henrissat B."/>
            <person name="Kuo A."/>
            <person name="Liang C."/>
            <person name="Lipzen A."/>
            <person name="Lutzoni F."/>
            <person name="Magnuson J."/>
            <person name="Mondo S."/>
            <person name="Nolan M."/>
            <person name="Ohm R."/>
            <person name="Pangilinan J."/>
            <person name="Park H.-J."/>
            <person name="Ramirez L."/>
            <person name="Alfaro M."/>
            <person name="Sun H."/>
            <person name="Tritt A."/>
            <person name="Yoshinaga Y."/>
            <person name="Zwiers L.-H."/>
            <person name="Turgeon B."/>
            <person name="Goodwin S."/>
            <person name="Spatafora J."/>
            <person name="Crous P."/>
            <person name="Grigoriev I."/>
        </authorList>
    </citation>
    <scope>NUCLEOTIDE SEQUENCE</scope>
    <source>
        <strain evidence="2">CBS 122368</strain>
    </source>
</reference>
<dbReference type="GeneID" id="54584174"/>
<feature type="compositionally biased region" description="Low complexity" evidence="1">
    <location>
        <begin position="224"/>
        <end position="240"/>
    </location>
</feature>
<sequence length="492" mass="52313">MAPGAEMAPRPPRMPKLTYRNRLPADQSSLSSLSETASTGDTISEQRPPTTPISPAAPSFDSGSTTSSTSLASSNGSTSRDSSKASKKKKPGAVLGFLTLREPSQIALEQFAESQRKQAASKGGSITSTGSIQGISPQKLPANVPKVNSKWDGVPESLKSPRSSRTSTSSKRTSSSSQEARPLPTYSYSTSMFSVATDGSRDPPNSIASAASSSTDITQRRDSGSSGNPPLNSPSTSSLPEITYFFPDNPNPTGALPRSHTQPTPATHPWSPPPLPSHTAPEPVRHPHTASNELAGPEADMYDQADAIFKRLNESPGRLFLVDEAKEARLEDEDEDLDLVPETHGFLFEKPGALAEPHAVGHPPGGYAPPVQTPSRKPPMNFSRPRHSPHAHKPAVSALPTLYEASIASTDTITDLSDLSKTATEDSDAASIAPSVAPSVTPSEMSASWYKSPRERLGLGGRIRKNDVLPWESQEEPPGKPKKGRLSVFHKN</sequence>
<organism evidence="2 3">
    <name type="scientific">Trematosphaeria pertusa</name>
    <dbReference type="NCBI Taxonomy" id="390896"/>
    <lineage>
        <taxon>Eukaryota</taxon>
        <taxon>Fungi</taxon>
        <taxon>Dikarya</taxon>
        <taxon>Ascomycota</taxon>
        <taxon>Pezizomycotina</taxon>
        <taxon>Dothideomycetes</taxon>
        <taxon>Pleosporomycetidae</taxon>
        <taxon>Pleosporales</taxon>
        <taxon>Massarineae</taxon>
        <taxon>Trematosphaeriaceae</taxon>
        <taxon>Trematosphaeria</taxon>
    </lineage>
</organism>
<protein>
    <submittedName>
        <fullName evidence="2">Uncharacterized protein</fullName>
    </submittedName>
</protein>
<gene>
    <name evidence="2" type="ORF">BU26DRAFT_528361</name>
</gene>
<feature type="compositionally biased region" description="Polar residues" evidence="1">
    <location>
        <begin position="35"/>
        <end position="47"/>
    </location>
</feature>
<feature type="region of interest" description="Disordered" evidence="1">
    <location>
        <begin position="109"/>
        <end position="297"/>
    </location>
</feature>
<dbReference type="Proteomes" id="UP000800094">
    <property type="component" value="Unassembled WGS sequence"/>
</dbReference>
<dbReference type="RefSeq" id="XP_033688050.1">
    <property type="nucleotide sequence ID" value="XM_033830844.1"/>
</dbReference>
<feature type="region of interest" description="Disordered" evidence="1">
    <location>
        <begin position="355"/>
        <end position="393"/>
    </location>
</feature>
<evidence type="ECO:0000313" key="3">
    <source>
        <dbReference type="Proteomes" id="UP000800094"/>
    </source>
</evidence>
<keyword evidence="3" id="KW-1185">Reference proteome</keyword>
<dbReference type="AlphaFoldDB" id="A0A6A6IRN5"/>
<dbReference type="OrthoDB" id="4117770at2759"/>
<feature type="compositionally biased region" description="Low complexity" evidence="1">
    <location>
        <begin position="157"/>
        <end position="177"/>
    </location>
</feature>
<feature type="compositionally biased region" description="Basic residues" evidence="1">
    <location>
        <begin position="480"/>
        <end position="492"/>
    </location>
</feature>
<feature type="compositionally biased region" description="Low complexity" evidence="1">
    <location>
        <begin position="123"/>
        <end position="136"/>
    </location>
</feature>
<evidence type="ECO:0000313" key="2">
    <source>
        <dbReference type="EMBL" id="KAF2253046.1"/>
    </source>
</evidence>
<feature type="region of interest" description="Disordered" evidence="1">
    <location>
        <begin position="1"/>
        <end position="96"/>
    </location>
</feature>
<feature type="compositionally biased region" description="Low complexity" evidence="1">
    <location>
        <begin position="429"/>
        <end position="440"/>
    </location>
</feature>
<proteinExistence type="predicted"/>
<feature type="region of interest" description="Disordered" evidence="1">
    <location>
        <begin position="421"/>
        <end position="492"/>
    </location>
</feature>
<feature type="compositionally biased region" description="Basic residues" evidence="1">
    <location>
        <begin position="384"/>
        <end position="393"/>
    </location>
</feature>
<name>A0A6A6IRN5_9PLEO</name>
<evidence type="ECO:0000256" key="1">
    <source>
        <dbReference type="SAM" id="MobiDB-lite"/>
    </source>
</evidence>